<dbReference type="NCBIfam" id="NF005569">
    <property type="entry name" value="PRK07246.1"/>
    <property type="match status" value="1"/>
</dbReference>
<dbReference type="PANTHER" id="PTHR30231">
    <property type="entry name" value="DNA POLYMERASE III SUBUNIT EPSILON"/>
    <property type="match status" value="1"/>
</dbReference>
<dbReference type="InterPro" id="IPR027417">
    <property type="entry name" value="P-loop_NTPase"/>
</dbReference>
<dbReference type="Pfam" id="PF13307">
    <property type="entry name" value="Helicase_C_2"/>
    <property type="match status" value="1"/>
</dbReference>
<dbReference type="Proteomes" id="UP000249623">
    <property type="component" value="Chromosome 1"/>
</dbReference>
<keyword evidence="3" id="KW-0235">DNA replication</keyword>
<dbReference type="RefSeq" id="WP_002934428.1">
    <property type="nucleotide sequence ID" value="NZ_CP071430.1"/>
</dbReference>
<dbReference type="InterPro" id="IPR013520">
    <property type="entry name" value="Ribonucl_H"/>
</dbReference>
<evidence type="ECO:0000256" key="2">
    <source>
        <dbReference type="ARBA" id="ARBA00022695"/>
    </source>
</evidence>
<evidence type="ECO:0000259" key="12">
    <source>
        <dbReference type="PROSITE" id="PS51192"/>
    </source>
</evidence>
<feature type="short sequence motif" description="DEAH box" evidence="10">
    <location>
        <begin position="441"/>
        <end position="444"/>
    </location>
</feature>
<dbReference type="PROSITE" id="PS51192">
    <property type="entry name" value="HELICASE_ATP_BIND_1"/>
    <property type="match status" value="1"/>
</dbReference>
<dbReference type="GO" id="GO:0045004">
    <property type="term" value="P:DNA replication proofreading"/>
    <property type="evidence" value="ECO:0007669"/>
    <property type="project" value="TreeGrafter"/>
</dbReference>
<keyword evidence="1" id="KW-0808">Transferase</keyword>
<dbReference type="GO" id="GO:0003677">
    <property type="term" value="F:DNA binding"/>
    <property type="evidence" value="ECO:0007669"/>
    <property type="project" value="InterPro"/>
</dbReference>
<evidence type="ECO:0000256" key="3">
    <source>
        <dbReference type="ARBA" id="ARBA00022705"/>
    </source>
</evidence>
<dbReference type="InterPro" id="IPR006054">
    <property type="entry name" value="DnaQ"/>
</dbReference>
<comment type="similarity">
    <text evidence="10 11">Belongs to the helicase family. DinG subfamily. Type 2 sub-subfamily.</text>
</comment>
<evidence type="ECO:0000256" key="8">
    <source>
        <dbReference type="ARBA" id="ARBA00022840"/>
    </source>
</evidence>
<dbReference type="SMART" id="SM00479">
    <property type="entry name" value="EXOIII"/>
    <property type="match status" value="1"/>
</dbReference>
<evidence type="ECO:0000313" key="15">
    <source>
        <dbReference type="Proteomes" id="UP000249623"/>
    </source>
</evidence>
<keyword evidence="4 10" id="KW-0540">Nuclease</keyword>
<accession>A0A2X3VTW9</accession>
<evidence type="ECO:0000256" key="4">
    <source>
        <dbReference type="ARBA" id="ARBA00022722"/>
    </source>
</evidence>
<reference evidence="14 15" key="1">
    <citation type="submission" date="2018-06" db="EMBL/GenBank/DDBJ databases">
        <authorList>
            <consortium name="Pathogen Informatics"/>
            <person name="Doyle S."/>
        </authorList>
    </citation>
    <scope>NUCLEOTIDE SEQUENCE [LARGE SCALE GENOMIC DNA]</scope>
    <source>
        <strain evidence="14 15">NCTC11085</strain>
    </source>
</reference>
<evidence type="ECO:0000313" key="14">
    <source>
        <dbReference type="EMBL" id="SQF34453.1"/>
    </source>
</evidence>
<dbReference type="HAMAP" id="MF_02206">
    <property type="entry name" value="DinG_exonucl"/>
    <property type="match status" value="1"/>
</dbReference>
<feature type="domain" description="Helicase ATP-binding" evidence="13">
    <location>
        <begin position="235"/>
        <end position="494"/>
    </location>
</feature>
<dbReference type="CDD" id="cd06127">
    <property type="entry name" value="DEDDh"/>
    <property type="match status" value="1"/>
</dbReference>
<dbReference type="InterPro" id="IPR006310">
    <property type="entry name" value="DinG"/>
</dbReference>
<evidence type="ECO:0000259" key="13">
    <source>
        <dbReference type="PROSITE" id="PS51193"/>
    </source>
</evidence>
<evidence type="ECO:0000256" key="1">
    <source>
        <dbReference type="ARBA" id="ARBA00022679"/>
    </source>
</evidence>
<dbReference type="InterPro" id="IPR014013">
    <property type="entry name" value="Helic_SF1/SF2_ATP-bd_DinG/Rad3"/>
</dbReference>
<name>A0A2X3VTW9_STRSA</name>
<evidence type="ECO:0000256" key="7">
    <source>
        <dbReference type="ARBA" id="ARBA00022839"/>
    </source>
</evidence>
<dbReference type="Pfam" id="PF00270">
    <property type="entry name" value="DEAD"/>
    <property type="match status" value="1"/>
</dbReference>
<gene>
    <name evidence="10 11 14" type="primary">dinG</name>
    <name evidence="14" type="ORF">NCTC11085_00870</name>
</gene>
<keyword evidence="7 10" id="KW-0269">Exonuclease</keyword>
<feature type="domain" description="Helicase ATP-binding" evidence="12">
    <location>
        <begin position="257"/>
        <end position="482"/>
    </location>
</feature>
<organism evidence="14 15">
    <name type="scientific">Streptococcus sanguinis</name>
    <dbReference type="NCBI Taxonomy" id="1305"/>
    <lineage>
        <taxon>Bacteria</taxon>
        <taxon>Bacillati</taxon>
        <taxon>Bacillota</taxon>
        <taxon>Bacilli</taxon>
        <taxon>Lactobacillales</taxon>
        <taxon>Streptococcaceae</taxon>
        <taxon>Streptococcus</taxon>
    </lineage>
</organism>
<dbReference type="GO" id="GO:0005829">
    <property type="term" value="C:cytosol"/>
    <property type="evidence" value="ECO:0007669"/>
    <property type="project" value="TreeGrafter"/>
</dbReference>
<comment type="function">
    <text evidence="10 11">3'-5' exonuclease.</text>
</comment>
<keyword evidence="2" id="KW-0548">Nucleotidyltransferase</keyword>
<sequence length="814" mass="93282">MTQNDYKYAVVDLEATGTGSSAKIIQIGIVLIENGIITKTYETDVNPHEELDEHIKELTGLDDERLGRAPEFSQVAAEVYELIQDAIFVAHNVKFDANLLAEALFWEGFDLLTPRVDTVELAQVFYPTFDKYSLGNLCNLLDISLENAHTALADAQATAQLFLKIQDKIKSLPKALVEKMLTLADSIIYESRLAIEEVYQTMPDQQDKELQSCYGIFLRRPQKLTSEKKLSQDFLTNLYLLGLEERPEQLKFARFMEEALDQQEASFLEAQTGLGKTFGYLLPILSRGQEKVLVTVPTKILQDQLLRKEGRLLEEVFGISFHSLKSPENYLKLDHFYQTLDREYDNRLVNRCKLQLLVWLTETKTGDLNEIGQAHRFSSYFNEIRHDGKLSKHSLFYEEDFWRLGQVKSATSRVVITNHAYLLTRLEDDQSLLDNRILVVDEAQKMFFALESFSQASINLTKTLQQINHLLQEEGKLLQQRLLQSIQFELADAAEKHRRKASELSPEKIARLLQDVSELKTSSLPELQHLFSGKYQYYWLVDEDLADHRLMTLHAGRSELLHFTDFLPESAKVILVSSTLEISSKVNLAQLLGFESYHFYKLRSKKKPLQKLFLDESFPAVVDLSTEDFAREIVACLQEVVELGLPIVVLFTSKDLLLTVSDLLALPHLAQYKNGDAGNIKRRFDRGEAGVLLGSGSFWEGADFAEQDRIIQLITRIPFDNPKDFFVQKINSRLKSEGKNAFYDYQLPLAILRLKQAIGRTRRNEHQKSAVILLDNRISSKRYGKQIQHHLSQLASLDILPEATIMQELQDFFD</sequence>
<dbReference type="PANTHER" id="PTHR30231:SF41">
    <property type="entry name" value="DNA POLYMERASE III SUBUNIT EPSILON"/>
    <property type="match status" value="1"/>
</dbReference>
<dbReference type="InterPro" id="IPR036397">
    <property type="entry name" value="RNaseH_sf"/>
</dbReference>
<dbReference type="Pfam" id="PF00929">
    <property type="entry name" value="RNase_T"/>
    <property type="match status" value="1"/>
</dbReference>
<dbReference type="Gene3D" id="3.30.420.10">
    <property type="entry name" value="Ribonuclease H-like superfamily/Ribonuclease H"/>
    <property type="match status" value="1"/>
</dbReference>
<proteinExistence type="inferred from homology"/>
<dbReference type="Gene3D" id="3.40.50.300">
    <property type="entry name" value="P-loop containing nucleotide triphosphate hydrolases"/>
    <property type="match status" value="2"/>
</dbReference>
<evidence type="ECO:0000256" key="10">
    <source>
        <dbReference type="HAMAP-Rule" id="MF_02206"/>
    </source>
</evidence>
<dbReference type="InterPro" id="IPR014001">
    <property type="entry name" value="Helicase_ATP-bd"/>
</dbReference>
<evidence type="ECO:0000256" key="9">
    <source>
        <dbReference type="ARBA" id="ARBA00022932"/>
    </source>
</evidence>
<feature type="binding site" evidence="10">
    <location>
        <begin position="270"/>
        <end position="277"/>
    </location>
    <ligand>
        <name>ATP</name>
        <dbReference type="ChEBI" id="CHEBI:30616"/>
    </ligand>
</feature>
<dbReference type="NCBIfam" id="TIGR00573">
    <property type="entry name" value="dnaq"/>
    <property type="match status" value="1"/>
</dbReference>
<dbReference type="InterPro" id="IPR011545">
    <property type="entry name" value="DEAD/DEAH_box_helicase_dom"/>
</dbReference>
<dbReference type="InterPro" id="IPR006555">
    <property type="entry name" value="ATP-dep_Helicase_C"/>
</dbReference>
<dbReference type="SMART" id="SM00491">
    <property type="entry name" value="HELICc2"/>
    <property type="match status" value="1"/>
</dbReference>
<dbReference type="EC" id="3.1.-.-" evidence="10 11"/>
<dbReference type="SMART" id="SM00487">
    <property type="entry name" value="DEXDc"/>
    <property type="match status" value="1"/>
</dbReference>
<dbReference type="EMBL" id="LS483346">
    <property type="protein sequence ID" value="SQF34453.1"/>
    <property type="molecule type" value="Genomic_DNA"/>
</dbReference>
<keyword evidence="14" id="KW-0347">Helicase</keyword>
<keyword evidence="9" id="KW-0239">DNA-directed DNA polymerase</keyword>
<dbReference type="GO" id="GO:0005524">
    <property type="term" value="F:ATP binding"/>
    <property type="evidence" value="ECO:0007669"/>
    <property type="project" value="UniProtKB-UniRule"/>
</dbReference>
<evidence type="ECO:0000256" key="11">
    <source>
        <dbReference type="RuleBase" id="RU364106"/>
    </source>
</evidence>
<dbReference type="GO" id="GO:0004386">
    <property type="term" value="F:helicase activity"/>
    <property type="evidence" value="ECO:0007669"/>
    <property type="project" value="UniProtKB-KW"/>
</dbReference>
<keyword evidence="6 10" id="KW-0378">Hydrolase</keyword>
<dbReference type="FunFam" id="3.30.420.10:FF:000045">
    <property type="entry name" value="3'-5' exonuclease DinG"/>
    <property type="match status" value="1"/>
</dbReference>
<keyword evidence="8 10" id="KW-0067">ATP-binding</keyword>
<dbReference type="PROSITE" id="PS51193">
    <property type="entry name" value="HELICASE_ATP_BIND_2"/>
    <property type="match status" value="1"/>
</dbReference>
<protein>
    <recommendedName>
        <fullName evidence="10 11">3'-5' exonuclease DinG</fullName>
        <ecNumber evidence="10 11">3.1.-.-</ecNumber>
    </recommendedName>
</protein>
<dbReference type="GO" id="GO:0016818">
    <property type="term" value="F:hydrolase activity, acting on acid anhydrides, in phosphorus-containing anhydrides"/>
    <property type="evidence" value="ECO:0007669"/>
    <property type="project" value="InterPro"/>
</dbReference>
<evidence type="ECO:0000256" key="6">
    <source>
        <dbReference type="ARBA" id="ARBA00022801"/>
    </source>
</evidence>
<dbReference type="SUPFAM" id="SSF52540">
    <property type="entry name" value="P-loop containing nucleoside triphosphate hydrolases"/>
    <property type="match status" value="1"/>
</dbReference>
<dbReference type="GO" id="GO:0003887">
    <property type="term" value="F:DNA-directed DNA polymerase activity"/>
    <property type="evidence" value="ECO:0007669"/>
    <property type="project" value="UniProtKB-KW"/>
</dbReference>
<dbReference type="InterPro" id="IPR012337">
    <property type="entry name" value="RNaseH-like_sf"/>
</dbReference>
<keyword evidence="5 10" id="KW-0547">Nucleotide-binding</keyword>
<dbReference type="AlphaFoldDB" id="A0A2X3VTW9"/>
<dbReference type="NCBIfam" id="TIGR01407">
    <property type="entry name" value="dinG_rel"/>
    <property type="match status" value="1"/>
</dbReference>
<dbReference type="GO" id="GO:0008408">
    <property type="term" value="F:3'-5' exonuclease activity"/>
    <property type="evidence" value="ECO:0007669"/>
    <property type="project" value="UniProtKB-UniRule"/>
</dbReference>
<evidence type="ECO:0000256" key="5">
    <source>
        <dbReference type="ARBA" id="ARBA00022741"/>
    </source>
</evidence>
<dbReference type="SUPFAM" id="SSF53098">
    <property type="entry name" value="Ribonuclease H-like"/>
    <property type="match status" value="1"/>
</dbReference>